<reference evidence="1 2" key="1">
    <citation type="journal article" date="2019" name="Sci. Rep.">
        <title>Orb-weaving spider Araneus ventricosus genome elucidates the spidroin gene catalogue.</title>
        <authorList>
            <person name="Kono N."/>
            <person name="Nakamura H."/>
            <person name="Ohtoshi R."/>
            <person name="Moran D.A.P."/>
            <person name="Shinohara A."/>
            <person name="Yoshida Y."/>
            <person name="Fujiwara M."/>
            <person name="Mori M."/>
            <person name="Tomita M."/>
            <person name="Arakawa K."/>
        </authorList>
    </citation>
    <scope>NUCLEOTIDE SEQUENCE [LARGE SCALE GENOMIC DNA]</scope>
</reference>
<dbReference type="Gene3D" id="3.30.420.10">
    <property type="entry name" value="Ribonuclease H-like superfamily/Ribonuclease H"/>
    <property type="match status" value="1"/>
</dbReference>
<evidence type="ECO:0000313" key="2">
    <source>
        <dbReference type="Proteomes" id="UP000499080"/>
    </source>
</evidence>
<proteinExistence type="predicted"/>
<gene>
    <name evidence="1" type="ORF">AVEN_222825_1</name>
</gene>
<comment type="caution">
    <text evidence="1">The sequence shown here is derived from an EMBL/GenBank/DDBJ whole genome shotgun (WGS) entry which is preliminary data.</text>
</comment>
<organism evidence="1 2">
    <name type="scientific">Araneus ventricosus</name>
    <name type="common">Orbweaver spider</name>
    <name type="synonym">Epeira ventricosa</name>
    <dbReference type="NCBI Taxonomy" id="182803"/>
    <lineage>
        <taxon>Eukaryota</taxon>
        <taxon>Metazoa</taxon>
        <taxon>Ecdysozoa</taxon>
        <taxon>Arthropoda</taxon>
        <taxon>Chelicerata</taxon>
        <taxon>Arachnida</taxon>
        <taxon>Araneae</taxon>
        <taxon>Araneomorphae</taxon>
        <taxon>Entelegynae</taxon>
        <taxon>Araneoidea</taxon>
        <taxon>Araneidae</taxon>
        <taxon>Araneus</taxon>
    </lineage>
</organism>
<sequence length="105" mass="12394">MILLDKEENVRECGDDQVRLLNELIESKTLKRKCDGMGLLPSKDVGEIVNNNGKMTASMYFDIMSQNPKKSIRNLSLDRKYIFQRDNDQNTRRRFPQRLFLKKQN</sequence>
<accession>A0A4Y2GWA6</accession>
<name>A0A4Y2GWA6_ARAVE</name>
<protein>
    <submittedName>
        <fullName evidence="1">Uncharacterized protein</fullName>
    </submittedName>
</protein>
<dbReference type="AlphaFoldDB" id="A0A4Y2GWA6"/>
<dbReference type="InterPro" id="IPR036397">
    <property type="entry name" value="RNaseH_sf"/>
</dbReference>
<evidence type="ECO:0000313" key="1">
    <source>
        <dbReference type="EMBL" id="GBM58060.1"/>
    </source>
</evidence>
<dbReference type="Proteomes" id="UP000499080">
    <property type="component" value="Unassembled WGS sequence"/>
</dbReference>
<dbReference type="GO" id="GO:0003676">
    <property type="term" value="F:nucleic acid binding"/>
    <property type="evidence" value="ECO:0007669"/>
    <property type="project" value="InterPro"/>
</dbReference>
<dbReference type="OrthoDB" id="8948853at2759"/>
<keyword evidence="2" id="KW-1185">Reference proteome</keyword>
<dbReference type="EMBL" id="BGPR01001620">
    <property type="protein sequence ID" value="GBM58060.1"/>
    <property type="molecule type" value="Genomic_DNA"/>
</dbReference>